<dbReference type="InterPro" id="IPR003594">
    <property type="entry name" value="HATPase_dom"/>
</dbReference>
<dbReference type="EMBL" id="PTQR01000051">
    <property type="protein sequence ID" value="TKX23790.1"/>
    <property type="molecule type" value="Genomic_DNA"/>
</dbReference>
<evidence type="ECO:0000256" key="3">
    <source>
        <dbReference type="PROSITE-ProRule" id="PRU00169"/>
    </source>
</evidence>
<dbReference type="SUPFAM" id="SSF55874">
    <property type="entry name" value="ATPase domain of HSP90 chaperone/DNA topoisomerase II/histidine kinase"/>
    <property type="match status" value="1"/>
</dbReference>
<dbReference type="InterPro" id="IPR001789">
    <property type="entry name" value="Sig_transdc_resp-reg_receiver"/>
</dbReference>
<dbReference type="Gene3D" id="3.30.565.10">
    <property type="entry name" value="Histidine kinase-like ATPase, C-terminal domain"/>
    <property type="match status" value="1"/>
</dbReference>
<dbReference type="SMART" id="SM00387">
    <property type="entry name" value="HATPase_c"/>
    <property type="match status" value="1"/>
</dbReference>
<keyword evidence="2" id="KW-0902">Two-component regulatory system</keyword>
<organism evidence="6 7">
    <name type="scientific">Elsinoe australis</name>
    <dbReference type="NCBI Taxonomy" id="40998"/>
    <lineage>
        <taxon>Eukaryota</taxon>
        <taxon>Fungi</taxon>
        <taxon>Dikarya</taxon>
        <taxon>Ascomycota</taxon>
        <taxon>Pezizomycotina</taxon>
        <taxon>Dothideomycetes</taxon>
        <taxon>Dothideomycetidae</taxon>
        <taxon>Myriangiales</taxon>
        <taxon>Elsinoaceae</taxon>
        <taxon>Elsinoe</taxon>
    </lineage>
</organism>
<dbReference type="Pfam" id="PF02518">
    <property type="entry name" value="HATPase_c"/>
    <property type="match status" value="1"/>
</dbReference>
<protein>
    <submittedName>
        <fullName evidence="6">Response regulator receiver domain-containing protein 5</fullName>
    </submittedName>
</protein>
<gene>
    <name evidence="6" type="ORF">C1H76_3989</name>
</gene>
<dbReference type="SMART" id="SM00448">
    <property type="entry name" value="REC"/>
    <property type="match status" value="1"/>
</dbReference>
<keyword evidence="1 3" id="KW-0597">Phosphoprotein</keyword>
<dbReference type="Proteomes" id="UP000308133">
    <property type="component" value="Unassembled WGS sequence"/>
</dbReference>
<dbReference type="PROSITE" id="PS50110">
    <property type="entry name" value="RESPONSE_REGULATORY"/>
    <property type="match status" value="1"/>
</dbReference>
<accession>A0A4U7B3T0</accession>
<feature type="domain" description="Response regulatory" evidence="5">
    <location>
        <begin position="270"/>
        <end position="404"/>
    </location>
</feature>
<dbReference type="InterPro" id="IPR011006">
    <property type="entry name" value="CheY-like_superfamily"/>
</dbReference>
<dbReference type="PANTHER" id="PTHR45339">
    <property type="entry name" value="HYBRID SIGNAL TRANSDUCTION HISTIDINE KINASE J"/>
    <property type="match status" value="1"/>
</dbReference>
<comment type="caution">
    <text evidence="6">The sequence shown here is derived from an EMBL/GenBank/DDBJ whole genome shotgun (WGS) entry which is preliminary data.</text>
</comment>
<feature type="domain" description="Histidine kinase" evidence="4">
    <location>
        <begin position="1"/>
        <end position="227"/>
    </location>
</feature>
<dbReference type="PRINTS" id="PR00344">
    <property type="entry name" value="BCTRLSENSOR"/>
</dbReference>
<dbReference type="AlphaFoldDB" id="A0A4U7B3T0"/>
<reference evidence="6 7" key="1">
    <citation type="submission" date="2018-02" db="EMBL/GenBank/DDBJ databases">
        <title>Draft genome sequences of Elsinoe sp., causing black scab on jojoba.</title>
        <authorList>
            <person name="Stodart B."/>
            <person name="Jeffress S."/>
            <person name="Ash G."/>
            <person name="Arun Chinnappa K."/>
        </authorList>
    </citation>
    <scope>NUCLEOTIDE SEQUENCE [LARGE SCALE GENOMIC DNA]</scope>
    <source>
        <strain evidence="6 7">Hillstone_2</strain>
    </source>
</reference>
<dbReference type="PROSITE" id="PS50109">
    <property type="entry name" value="HIS_KIN"/>
    <property type="match status" value="1"/>
</dbReference>
<evidence type="ECO:0000259" key="4">
    <source>
        <dbReference type="PROSITE" id="PS50109"/>
    </source>
</evidence>
<evidence type="ECO:0000313" key="7">
    <source>
        <dbReference type="Proteomes" id="UP000308133"/>
    </source>
</evidence>
<dbReference type="PANTHER" id="PTHR45339:SF1">
    <property type="entry name" value="HYBRID SIGNAL TRANSDUCTION HISTIDINE KINASE J"/>
    <property type="match status" value="1"/>
</dbReference>
<feature type="modified residue" description="4-aspartylphosphate" evidence="3">
    <location>
        <position position="333"/>
    </location>
</feature>
<name>A0A4U7B3T0_9PEZI</name>
<proteinExistence type="predicted"/>
<dbReference type="InterPro" id="IPR036890">
    <property type="entry name" value="HATPase_C_sf"/>
</dbReference>
<sequence>MSDSAETIMSCALHSKRITDDILCLSKLDSSLLEISPSAFSIKAFLQQVQSAFTPEATHAKVTLATEIDPSIKQLNIRWVTADSGRLMQILVNLVANAIKFTRDGNSTRSVTVTVGASPTASIEVFRDLIVAGRNGSPKSVHHSPGVAEFFLWFRVRDTGCGMDADGRARIFSRFKQASPKTYNKYGGSGLGLFISQKLATLQGGEIGFRSEIGCGSTFAFYITAQMSNPPETQHSNSFEPLALQKNGSNAPANGENLHRIESPPKCSLSVLLVEDNLVNQKVLSKQLTRHGYHVSTADNGKHAFECIQSSRHWKQASPSSSLLPAIDVILMDVEMPIVDGLACTRMIRTAQEDGLLDEHIPIIAITANARPEQLRRTIGAGMDDAVSKPFRVADLVTVINRVVNRLA</sequence>
<evidence type="ECO:0000256" key="1">
    <source>
        <dbReference type="ARBA" id="ARBA00022553"/>
    </source>
</evidence>
<dbReference type="Gene3D" id="3.40.50.2300">
    <property type="match status" value="1"/>
</dbReference>
<dbReference type="InterPro" id="IPR004358">
    <property type="entry name" value="Sig_transdc_His_kin-like_C"/>
</dbReference>
<dbReference type="Pfam" id="PF00072">
    <property type="entry name" value="Response_reg"/>
    <property type="match status" value="1"/>
</dbReference>
<dbReference type="CDD" id="cd17546">
    <property type="entry name" value="REC_hyHK_CKI1_RcsC-like"/>
    <property type="match status" value="1"/>
</dbReference>
<evidence type="ECO:0000259" key="5">
    <source>
        <dbReference type="PROSITE" id="PS50110"/>
    </source>
</evidence>
<evidence type="ECO:0000313" key="6">
    <source>
        <dbReference type="EMBL" id="TKX23790.1"/>
    </source>
</evidence>
<evidence type="ECO:0000256" key="2">
    <source>
        <dbReference type="ARBA" id="ARBA00023012"/>
    </source>
</evidence>
<dbReference type="InterPro" id="IPR005467">
    <property type="entry name" value="His_kinase_dom"/>
</dbReference>
<dbReference type="GO" id="GO:0000160">
    <property type="term" value="P:phosphorelay signal transduction system"/>
    <property type="evidence" value="ECO:0007669"/>
    <property type="project" value="UniProtKB-KW"/>
</dbReference>
<dbReference type="GO" id="GO:0016772">
    <property type="term" value="F:transferase activity, transferring phosphorus-containing groups"/>
    <property type="evidence" value="ECO:0007669"/>
    <property type="project" value="InterPro"/>
</dbReference>
<dbReference type="SUPFAM" id="SSF52172">
    <property type="entry name" value="CheY-like"/>
    <property type="match status" value="1"/>
</dbReference>